<dbReference type="InterPro" id="IPR036864">
    <property type="entry name" value="Zn2-C6_fun-type_DNA-bd_sf"/>
</dbReference>
<dbReference type="AlphaFoldDB" id="A0A8H2XFI1"/>
<dbReference type="Proteomes" id="UP000663861">
    <property type="component" value="Unassembled WGS sequence"/>
</dbReference>
<evidence type="ECO:0000256" key="7">
    <source>
        <dbReference type="ARBA" id="ARBA00023242"/>
    </source>
</evidence>
<dbReference type="EMBL" id="CAJMWY010000217">
    <property type="protein sequence ID" value="CAE6422593.1"/>
    <property type="molecule type" value="Genomic_DNA"/>
</dbReference>
<dbReference type="GO" id="GO:0005634">
    <property type="term" value="C:nucleus"/>
    <property type="evidence" value="ECO:0007669"/>
    <property type="project" value="UniProtKB-SubCell"/>
</dbReference>
<protein>
    <recommendedName>
        <fullName evidence="9">Zn(2)-C6 fungal-type domain-containing protein</fullName>
    </recommendedName>
</protein>
<dbReference type="CDD" id="cd00067">
    <property type="entry name" value="GAL4"/>
    <property type="match status" value="1"/>
</dbReference>
<feature type="region of interest" description="Disordered" evidence="8">
    <location>
        <begin position="855"/>
        <end position="925"/>
    </location>
</feature>
<comment type="subcellular location">
    <subcellularLocation>
        <location evidence="1">Nucleus</location>
    </subcellularLocation>
</comment>
<keyword evidence="4" id="KW-0805">Transcription regulation</keyword>
<dbReference type="GO" id="GO:0000981">
    <property type="term" value="F:DNA-binding transcription factor activity, RNA polymerase II-specific"/>
    <property type="evidence" value="ECO:0007669"/>
    <property type="project" value="InterPro"/>
</dbReference>
<dbReference type="CDD" id="cd12148">
    <property type="entry name" value="fungal_TF_MHR"/>
    <property type="match status" value="1"/>
</dbReference>
<dbReference type="PANTHER" id="PTHR31313">
    <property type="entry name" value="TY1 ENHANCER ACTIVATOR"/>
    <property type="match status" value="1"/>
</dbReference>
<evidence type="ECO:0000256" key="6">
    <source>
        <dbReference type="ARBA" id="ARBA00023163"/>
    </source>
</evidence>
<keyword evidence="3" id="KW-0862">Zinc</keyword>
<dbReference type="SMART" id="SM00066">
    <property type="entry name" value="GAL4"/>
    <property type="match status" value="1"/>
</dbReference>
<feature type="compositionally biased region" description="Polar residues" evidence="8">
    <location>
        <begin position="855"/>
        <end position="865"/>
    </location>
</feature>
<evidence type="ECO:0000256" key="8">
    <source>
        <dbReference type="SAM" id="MobiDB-lite"/>
    </source>
</evidence>
<name>A0A8H2XFI1_9AGAM</name>
<dbReference type="SUPFAM" id="SSF57701">
    <property type="entry name" value="Zn2/Cys6 DNA-binding domain"/>
    <property type="match status" value="1"/>
</dbReference>
<keyword evidence="2" id="KW-0479">Metal-binding</keyword>
<evidence type="ECO:0000313" key="10">
    <source>
        <dbReference type="EMBL" id="CAE6422593.1"/>
    </source>
</evidence>
<dbReference type="GO" id="GO:0006351">
    <property type="term" value="P:DNA-templated transcription"/>
    <property type="evidence" value="ECO:0007669"/>
    <property type="project" value="InterPro"/>
</dbReference>
<feature type="region of interest" description="Disordered" evidence="8">
    <location>
        <begin position="674"/>
        <end position="754"/>
    </location>
</feature>
<sequence>MAEPRVKKTTLACDSCRRRKRKCDGRTPVCSLCEKGNIECVYDATLDQRRPAQKNYVSALEARVALLESILREAGAGDVAGPSGTNTAQDEEVDEASLLVSDTAPPVPPTTSTQPTPPLNPNTEPTFVPTDDATTDALKLMAQPQVQQEDANVGELDLGMEGYEPGASLELEHQLLAQFWDWQRMHLPYVAPVPFLSAYAVFSEAVHPSEPIPPPPPPPPPNPFSGPTAIGVPRASEVQLTPDLAQFISPLLLDAMFAIAALFHGNAETSDKFYERARLRLFEEISKPRLATVQAALLMSTWELGHARAPATWTLNGVAVALCVRLGMNIDATPLVRSGAMSKRLFETRNFVFWTTYNFDRFGATCMGLHPLMDRRIISTPRHSSLAAANVLDSDKKEETSAVAGPSSSALVSGSQSLPPDRPTASDVGTTWWNPSTLGMGDVLIQAGWEALRDLNRMSDMLFDGIYAFNAPKRTPQEILELVTRNNLTVQRFLDELPTWMRSTGAIRRKDNGLVYLQKDNGLVYLHLFTHLTSILSSRPFLSPPSLSGEVTSSAAITAVEPTTSSHVVRRYRTLAFRVARASALQIMSLVRHIPLSSPCVTLPYAVYSASTILLLSPEDPAAMDGVRTGLACLDSMDETGYWVDSAKDASDRIKALASRWTIVIGPGKRILGPLPLTGSGPGGPGGGSGSQDNNRPGSGGDVERTESSSSATGEPSVASGSQSGQFSVGTTRPSTSIGSSALPLDNQTYTPPQSVPHAQIVQADYQSLQGAQGYDSSSTQVHAPQAYASSVPIDPTQQYGELPLQESEIDAAIAQALQAFGPTQSYSDPLTNYSSHHQPTEGALAGTTGIQHYDSSQQAGQIPSQHGYPDPHFHSQAHQQAQASQYVPPPQYARDPLAMRRRQQERQSQSDQFQHQYPQQAQYHHPYIRQPKPTRKRQPMNHVAYALSHAEPEHEMRIDHHHWHAVIPPTDPNLPFPPDPTACTDMAACFSHTVEHSHDPAFVDSMTDPYAGVSVDWLADTGSSFPAMTFDTFYTPPQAGSSSGAAGSSAYMQGPGGYGYM</sequence>
<feature type="compositionally biased region" description="Pro residues" evidence="8">
    <location>
        <begin position="105"/>
        <end position="120"/>
    </location>
</feature>
<evidence type="ECO:0000259" key="9">
    <source>
        <dbReference type="PROSITE" id="PS50048"/>
    </source>
</evidence>
<dbReference type="GO" id="GO:0008270">
    <property type="term" value="F:zinc ion binding"/>
    <property type="evidence" value="ECO:0007669"/>
    <property type="project" value="InterPro"/>
</dbReference>
<dbReference type="CDD" id="cd14723">
    <property type="entry name" value="ZIP_Ppr1"/>
    <property type="match status" value="1"/>
</dbReference>
<proteinExistence type="predicted"/>
<keyword evidence="6" id="KW-0804">Transcription</keyword>
<evidence type="ECO:0000256" key="1">
    <source>
        <dbReference type="ARBA" id="ARBA00004123"/>
    </source>
</evidence>
<evidence type="ECO:0000256" key="4">
    <source>
        <dbReference type="ARBA" id="ARBA00023015"/>
    </source>
</evidence>
<feature type="compositionally biased region" description="Gly residues" evidence="8">
    <location>
        <begin position="680"/>
        <end position="690"/>
    </location>
</feature>
<feature type="domain" description="Zn(2)-C6 fungal-type" evidence="9">
    <location>
        <begin position="12"/>
        <end position="42"/>
    </location>
</feature>
<feature type="compositionally biased region" description="Low complexity" evidence="8">
    <location>
        <begin position="907"/>
        <end position="925"/>
    </location>
</feature>
<keyword evidence="5" id="KW-0238">DNA-binding</keyword>
<dbReference type="PROSITE" id="PS00463">
    <property type="entry name" value="ZN2_CY6_FUNGAL_1"/>
    <property type="match status" value="1"/>
</dbReference>
<feature type="compositionally biased region" description="Low complexity" evidence="8">
    <location>
        <begin position="875"/>
        <end position="886"/>
    </location>
</feature>
<dbReference type="InterPro" id="IPR007219">
    <property type="entry name" value="XnlR_reg_dom"/>
</dbReference>
<dbReference type="InterPro" id="IPR051615">
    <property type="entry name" value="Transcr_Regulatory_Elem"/>
</dbReference>
<dbReference type="PROSITE" id="PS50048">
    <property type="entry name" value="ZN2_CY6_FUNGAL_2"/>
    <property type="match status" value="1"/>
</dbReference>
<gene>
    <name evidence="10" type="ORF">RDB_LOCUS15279</name>
</gene>
<accession>A0A8H2XFI1</accession>
<keyword evidence="7" id="KW-0539">Nucleus</keyword>
<dbReference type="PANTHER" id="PTHR31313:SF81">
    <property type="entry name" value="TY1 ENHANCER ACTIVATOR"/>
    <property type="match status" value="1"/>
</dbReference>
<dbReference type="GO" id="GO:0003677">
    <property type="term" value="F:DNA binding"/>
    <property type="evidence" value="ECO:0007669"/>
    <property type="project" value="UniProtKB-KW"/>
</dbReference>
<dbReference type="InterPro" id="IPR001138">
    <property type="entry name" value="Zn2Cys6_DnaBD"/>
</dbReference>
<evidence type="ECO:0000256" key="5">
    <source>
        <dbReference type="ARBA" id="ARBA00023125"/>
    </source>
</evidence>
<feature type="region of interest" description="Disordered" evidence="8">
    <location>
        <begin position="101"/>
        <end position="127"/>
    </location>
</feature>
<feature type="region of interest" description="Disordered" evidence="8">
    <location>
        <begin position="402"/>
        <end position="426"/>
    </location>
</feature>
<organism evidence="10 11">
    <name type="scientific">Rhizoctonia solani</name>
    <dbReference type="NCBI Taxonomy" id="456999"/>
    <lineage>
        <taxon>Eukaryota</taxon>
        <taxon>Fungi</taxon>
        <taxon>Dikarya</taxon>
        <taxon>Basidiomycota</taxon>
        <taxon>Agaricomycotina</taxon>
        <taxon>Agaricomycetes</taxon>
        <taxon>Cantharellales</taxon>
        <taxon>Ceratobasidiaceae</taxon>
        <taxon>Rhizoctonia</taxon>
    </lineage>
</organism>
<evidence type="ECO:0000256" key="2">
    <source>
        <dbReference type="ARBA" id="ARBA00022723"/>
    </source>
</evidence>
<feature type="compositionally biased region" description="Pro residues" evidence="8">
    <location>
        <begin position="210"/>
        <end position="224"/>
    </location>
</feature>
<feature type="compositionally biased region" description="Low complexity" evidence="8">
    <location>
        <begin position="402"/>
        <end position="419"/>
    </location>
</feature>
<feature type="compositionally biased region" description="Polar residues" evidence="8">
    <location>
        <begin position="708"/>
        <end position="753"/>
    </location>
</feature>
<feature type="region of interest" description="Disordered" evidence="8">
    <location>
        <begin position="206"/>
        <end position="225"/>
    </location>
</feature>
<reference evidence="10" key="1">
    <citation type="submission" date="2021-01" db="EMBL/GenBank/DDBJ databases">
        <authorList>
            <person name="Kaushik A."/>
        </authorList>
    </citation>
    <scope>NUCLEOTIDE SEQUENCE</scope>
    <source>
        <strain evidence="10">AG4-RS23</strain>
    </source>
</reference>
<dbReference type="SMART" id="SM00906">
    <property type="entry name" value="Fungal_trans"/>
    <property type="match status" value="1"/>
</dbReference>
<evidence type="ECO:0000313" key="11">
    <source>
        <dbReference type="Proteomes" id="UP000663861"/>
    </source>
</evidence>
<dbReference type="Pfam" id="PF00172">
    <property type="entry name" value="Zn_clus"/>
    <property type="match status" value="1"/>
</dbReference>
<dbReference type="Pfam" id="PF04082">
    <property type="entry name" value="Fungal_trans"/>
    <property type="match status" value="1"/>
</dbReference>
<dbReference type="Gene3D" id="4.10.240.10">
    <property type="entry name" value="Zn(2)-C6 fungal-type DNA-binding domain"/>
    <property type="match status" value="1"/>
</dbReference>
<comment type="caution">
    <text evidence="10">The sequence shown here is derived from an EMBL/GenBank/DDBJ whole genome shotgun (WGS) entry which is preliminary data.</text>
</comment>
<evidence type="ECO:0000256" key="3">
    <source>
        <dbReference type="ARBA" id="ARBA00022833"/>
    </source>
</evidence>